<evidence type="ECO:0000313" key="4">
    <source>
        <dbReference type="EMBL" id="SPM39149.1"/>
    </source>
</evidence>
<dbReference type="EMBL" id="FUEZ01000003">
    <property type="protein sequence ID" value="SPM39149.1"/>
    <property type="molecule type" value="Genomic_DNA"/>
</dbReference>
<sequence>VVADLRVTAGAARGVMVSDEEGEDPAAQVDALVAEIGPRLDPPAINRRDAVLVTGPWMAGATGVIAALREALPEHTFVETTELEPGEAPAAVVFVVSAAAHLTESDCALLDTATEHTDVVIGAVSKIDVHRSWRDVLSADRETLAEHAPRYAAVPWVGVAAAPDLGEPVVDELVDTVAAQLADPQVARRNRLRAWESRLRTVAQRFARDADGAGRRARVEALRDERSEALRQRRQAKSERSVTLRNQIQQAQVQLSHLARNRCSSVRSELQSEAAHLSRRDMPGFEAHTRERAAAVVTEVNDGTATQLDDVAQVMGVPLVLPTQETLPAIDIAGPPLKERRAETWLMMLLGAGFGLGVALTLSRLVLGLVPRLNPVLEIAAAVACVAIGLAVTLLVVHLRGLLRDRALLDRWAGDVTASLASAVEELVATRVLAAESVLSTALNAREETESAQVSDQVSVIDSELREHAIAAARATAVRDREMPTLQAALEAVRAELGEPGIPPRSENQAQEADKTEE</sequence>
<proteinExistence type="predicted"/>
<feature type="non-terminal residue" evidence="4">
    <location>
        <position position="1"/>
    </location>
</feature>
<reference evidence="4 5" key="1">
    <citation type="submission" date="2017-01" db="EMBL/GenBank/DDBJ databases">
        <authorList>
            <consortium name="Urmite Genomes"/>
        </authorList>
    </citation>
    <scope>NUCLEOTIDE SEQUENCE [LARGE SCALE GENOMIC DNA]</scope>
    <source>
        <strain evidence="4 5">AB215</strain>
    </source>
</reference>
<feature type="coiled-coil region" evidence="1">
    <location>
        <begin position="219"/>
        <end position="261"/>
    </location>
</feature>
<gene>
    <name evidence="4" type="ORF">MNAB215_1331</name>
</gene>
<dbReference type="AlphaFoldDB" id="A0A2U3P5X3"/>
<keyword evidence="1" id="KW-0175">Coiled coil</keyword>
<keyword evidence="5" id="KW-1185">Reference proteome</keyword>
<keyword evidence="3" id="KW-0812">Transmembrane</keyword>
<feature type="region of interest" description="Disordered" evidence="2">
    <location>
        <begin position="496"/>
        <end position="518"/>
    </location>
</feature>
<evidence type="ECO:0000256" key="3">
    <source>
        <dbReference type="SAM" id="Phobius"/>
    </source>
</evidence>
<dbReference type="STRING" id="1841861.GCA_900157365_05534"/>
<accession>A0A2U3P5X3</accession>
<name>A0A2U3P5X3_9MYCO</name>
<evidence type="ECO:0000256" key="1">
    <source>
        <dbReference type="SAM" id="Coils"/>
    </source>
</evidence>
<evidence type="ECO:0000256" key="2">
    <source>
        <dbReference type="SAM" id="MobiDB-lite"/>
    </source>
</evidence>
<dbReference type="Proteomes" id="UP000240424">
    <property type="component" value="Unassembled WGS sequence"/>
</dbReference>
<evidence type="ECO:0008006" key="6">
    <source>
        <dbReference type="Google" id="ProtNLM"/>
    </source>
</evidence>
<feature type="transmembrane region" description="Helical" evidence="3">
    <location>
        <begin position="345"/>
        <end position="367"/>
    </location>
</feature>
<feature type="transmembrane region" description="Helical" evidence="3">
    <location>
        <begin position="379"/>
        <end position="399"/>
    </location>
</feature>
<organism evidence="4 5">
    <name type="scientific">Mycobacterium numidiamassiliense</name>
    <dbReference type="NCBI Taxonomy" id="1841861"/>
    <lineage>
        <taxon>Bacteria</taxon>
        <taxon>Bacillati</taxon>
        <taxon>Actinomycetota</taxon>
        <taxon>Actinomycetes</taxon>
        <taxon>Mycobacteriales</taxon>
        <taxon>Mycobacteriaceae</taxon>
        <taxon>Mycobacterium</taxon>
    </lineage>
</organism>
<keyword evidence="3" id="KW-0472">Membrane</keyword>
<evidence type="ECO:0000313" key="5">
    <source>
        <dbReference type="Proteomes" id="UP000240424"/>
    </source>
</evidence>
<protein>
    <recommendedName>
        <fullName evidence="6">Transmembrane protein</fullName>
    </recommendedName>
</protein>
<keyword evidence="3" id="KW-1133">Transmembrane helix</keyword>